<name>A0A0T9R7M8_9GAMM</name>
<evidence type="ECO:0000313" key="3">
    <source>
        <dbReference type="Proteomes" id="UP000044625"/>
    </source>
</evidence>
<dbReference type="Proteomes" id="UP000045840">
    <property type="component" value="Unassembled WGS sequence"/>
</dbReference>
<dbReference type="STRING" id="1288385.ERS137968_03325"/>
<accession>A0A0T9R7M8</accession>
<dbReference type="AlphaFoldDB" id="A0A0T9R7M8"/>
<gene>
    <name evidence="1" type="ORF">ERS008529_04173</name>
    <name evidence="2" type="ORF">ERS137968_03325</name>
</gene>
<organism evidence="1 4">
    <name type="scientific">Yersinia pekkanenii</name>
    <dbReference type="NCBI Taxonomy" id="1288385"/>
    <lineage>
        <taxon>Bacteria</taxon>
        <taxon>Pseudomonadati</taxon>
        <taxon>Pseudomonadota</taxon>
        <taxon>Gammaproteobacteria</taxon>
        <taxon>Enterobacterales</taxon>
        <taxon>Yersiniaceae</taxon>
        <taxon>Yersinia</taxon>
    </lineage>
</organism>
<reference evidence="2 3" key="2">
    <citation type="submission" date="2015-03" db="EMBL/GenBank/DDBJ databases">
        <authorList>
            <consortium name="Pathogen Informatics"/>
            <person name="Murphy D."/>
        </authorList>
    </citation>
    <scope>NUCLEOTIDE SEQUENCE [LARGE SCALE GENOMIC DNA]</scope>
    <source>
        <strain evidence="2">Type strain: CIP110230</strain>
        <strain evidence="3">type strain: CIP110230</strain>
    </source>
</reference>
<protein>
    <submittedName>
        <fullName evidence="1">Uncharacterized protein</fullName>
    </submittedName>
</protein>
<sequence>MIALSEIKDAIDYQQTDDNFIEYLRVLNLNGIIIFNEKDISKNKGELFASEHLYNQITLVYGNISPKEGVKIGE</sequence>
<dbReference type="EMBL" id="CWJL01000019">
    <property type="protein sequence ID" value="CRY68224.1"/>
    <property type="molecule type" value="Genomic_DNA"/>
</dbReference>
<reference evidence="4" key="1">
    <citation type="submission" date="2015-03" db="EMBL/GenBank/DDBJ databases">
        <authorList>
            <consortium name="Pathogen Informatics"/>
        </authorList>
    </citation>
    <scope>NUCLEOTIDE SEQUENCE [LARGE SCALE GENOMIC DNA]</scope>
    <source>
        <strain evidence="4">A125KOH2</strain>
    </source>
</reference>
<dbReference type="EMBL" id="CQAZ01000055">
    <property type="protein sequence ID" value="CNI48677.1"/>
    <property type="molecule type" value="Genomic_DNA"/>
</dbReference>
<evidence type="ECO:0000313" key="2">
    <source>
        <dbReference type="EMBL" id="CRY68224.1"/>
    </source>
</evidence>
<evidence type="ECO:0000313" key="4">
    <source>
        <dbReference type="Proteomes" id="UP000045840"/>
    </source>
</evidence>
<dbReference type="Proteomes" id="UP000044625">
    <property type="component" value="Unassembled WGS sequence"/>
</dbReference>
<dbReference type="OrthoDB" id="6497600at2"/>
<evidence type="ECO:0000313" key="1">
    <source>
        <dbReference type="EMBL" id="CNI48677.1"/>
    </source>
</evidence>
<proteinExistence type="predicted"/>
<reference evidence="1" key="3">
    <citation type="submission" date="2015-03" db="EMBL/GenBank/DDBJ databases">
        <authorList>
            <person name="Murphy D."/>
        </authorList>
    </citation>
    <scope>NUCLEOTIDE SEQUENCE [LARGE SCALE GENOMIC DNA]</scope>
    <source>
        <strain evidence="1">A125KOH2</strain>
    </source>
</reference>
<dbReference type="RefSeq" id="WP_049615004.1">
    <property type="nucleotide sequence ID" value="NZ_CAWMMU010000019.1"/>
</dbReference>
<keyword evidence="3" id="KW-1185">Reference proteome</keyword>